<comment type="caution">
    <text evidence="1">The sequence shown here is derived from an EMBL/GenBank/DDBJ whole genome shotgun (WGS) entry which is preliminary data.</text>
</comment>
<keyword evidence="2" id="KW-1185">Reference proteome</keyword>
<sequence>MTVKETWRPEGFDNYLSHFPNTPDLKLSASQNITNQFCDIWNLGSTSLKKGLDEINKNITIIFVRGYLGRYLLNSLKEPVHLLRRLGFDSIIMQQTAGGSYRENVRMILQQLKHRQNRDHFIFCAHSRGGLECLNLLTENEDIRIKTKALIMSQTAHGPSYVLESILQGAHQKTNYSWYRSLSEKMQWLTLSAMRAKVGGKELTSRTWPNLIKAVENQQFNFPVIQTASWSVQPTMWLDSFHDRLKEIRPGCAHDGQFFLNDLIWPNINHVLLPNLDHAQPVVGGFNFNHKKYWLTLINMIMRSYINNF</sequence>
<dbReference type="Gene3D" id="3.40.50.1820">
    <property type="entry name" value="alpha/beta hydrolase"/>
    <property type="match status" value="1"/>
</dbReference>
<accession>A0A0W0YJI2</accession>
<evidence type="ECO:0000313" key="1">
    <source>
        <dbReference type="EMBL" id="KTD57010.1"/>
    </source>
</evidence>
<reference evidence="1 2" key="1">
    <citation type="submission" date="2015-11" db="EMBL/GenBank/DDBJ databases">
        <title>Genomic analysis of 38 Legionella species identifies large and diverse effector repertoires.</title>
        <authorList>
            <person name="Burstein D."/>
            <person name="Amaro F."/>
            <person name="Zusman T."/>
            <person name="Lifshitz Z."/>
            <person name="Cohen O."/>
            <person name="Gilbert J.A."/>
            <person name="Pupko T."/>
            <person name="Shuman H.A."/>
            <person name="Segal G."/>
        </authorList>
    </citation>
    <scope>NUCLEOTIDE SEQUENCE [LARGE SCALE GENOMIC DNA]</scope>
    <source>
        <strain evidence="1 2">SC-63-C7</strain>
    </source>
</reference>
<dbReference type="STRING" id="45074.Lsan_2632"/>
<dbReference type="EMBL" id="LNYU01000078">
    <property type="protein sequence ID" value="KTD57010.1"/>
    <property type="molecule type" value="Genomic_DNA"/>
</dbReference>
<protein>
    <recommendedName>
        <fullName evidence="3">DUF676 domain-containing protein</fullName>
    </recommendedName>
</protein>
<dbReference type="AlphaFoldDB" id="A0A0W0YJI2"/>
<dbReference type="SUPFAM" id="SSF53474">
    <property type="entry name" value="alpha/beta-Hydrolases"/>
    <property type="match status" value="1"/>
</dbReference>
<dbReference type="OrthoDB" id="9027207at2"/>
<dbReference type="Proteomes" id="UP000054703">
    <property type="component" value="Unassembled WGS sequence"/>
</dbReference>
<organism evidence="1 2">
    <name type="scientific">Legionella santicrucis</name>
    <dbReference type="NCBI Taxonomy" id="45074"/>
    <lineage>
        <taxon>Bacteria</taxon>
        <taxon>Pseudomonadati</taxon>
        <taxon>Pseudomonadota</taxon>
        <taxon>Gammaproteobacteria</taxon>
        <taxon>Legionellales</taxon>
        <taxon>Legionellaceae</taxon>
        <taxon>Legionella</taxon>
    </lineage>
</organism>
<evidence type="ECO:0000313" key="2">
    <source>
        <dbReference type="Proteomes" id="UP000054703"/>
    </source>
</evidence>
<dbReference type="PATRIC" id="fig|45074.5.peg.2832"/>
<gene>
    <name evidence="1" type="ORF">Lsan_2632</name>
</gene>
<dbReference type="InterPro" id="IPR029058">
    <property type="entry name" value="AB_hydrolase_fold"/>
</dbReference>
<name>A0A0W0YJI2_9GAMM</name>
<evidence type="ECO:0008006" key="3">
    <source>
        <dbReference type="Google" id="ProtNLM"/>
    </source>
</evidence>
<proteinExistence type="predicted"/>
<dbReference type="RefSeq" id="WP_058514697.1">
    <property type="nucleotide sequence ID" value="NZ_CAAAIH010000005.1"/>
</dbReference>